<dbReference type="FunFam" id="3.40.30.10:FF:000126">
    <property type="entry name" value="Protein disulfide-isomerase A4"/>
    <property type="match status" value="1"/>
</dbReference>
<dbReference type="Ensembl" id="ENSHHUT00000029114.1">
    <property type="protein sequence ID" value="ENSHHUP00000027991.1"/>
    <property type="gene ID" value="ENSHHUG00000017790.1"/>
</dbReference>
<organism evidence="1 2">
    <name type="scientific">Hucho hucho</name>
    <name type="common">huchen</name>
    <dbReference type="NCBI Taxonomy" id="62062"/>
    <lineage>
        <taxon>Eukaryota</taxon>
        <taxon>Metazoa</taxon>
        <taxon>Chordata</taxon>
        <taxon>Craniata</taxon>
        <taxon>Vertebrata</taxon>
        <taxon>Euteleostomi</taxon>
        <taxon>Actinopterygii</taxon>
        <taxon>Neopterygii</taxon>
        <taxon>Teleostei</taxon>
        <taxon>Protacanthopterygii</taxon>
        <taxon>Salmoniformes</taxon>
        <taxon>Salmonidae</taxon>
        <taxon>Salmoninae</taxon>
        <taxon>Hucho</taxon>
    </lineage>
</organism>
<evidence type="ECO:0000313" key="2">
    <source>
        <dbReference type="Proteomes" id="UP000314982"/>
    </source>
</evidence>
<dbReference type="InterPro" id="IPR036249">
    <property type="entry name" value="Thioredoxin-like_sf"/>
</dbReference>
<dbReference type="Proteomes" id="UP000314982">
    <property type="component" value="Unassembled WGS sequence"/>
</dbReference>
<dbReference type="GeneTree" id="ENSGT00940000157738"/>
<dbReference type="Gene3D" id="3.40.30.10">
    <property type="entry name" value="Glutaredoxin"/>
    <property type="match status" value="1"/>
</dbReference>
<sequence>MSEQAGPPSKQVQMVKQVQEFIKDGDDVVIVGVFSSEQDTTYDLYLEACHVLREDFKFLHTFSSDLAKLLKASPGQVVMVQPEKFRSKYEKASHTLTIKVSLSTRCVFV</sequence>
<dbReference type="SUPFAM" id="SSF52833">
    <property type="entry name" value="Thioredoxin-like"/>
    <property type="match status" value="1"/>
</dbReference>
<keyword evidence="2" id="KW-1185">Reference proteome</keyword>
<accession>A0A4W5LP81</accession>
<name>A0A4W5LP81_9TELE</name>
<protein>
    <submittedName>
        <fullName evidence="1">Uncharacterized protein</fullName>
    </submittedName>
</protein>
<dbReference type="STRING" id="62062.ENSHHUP00000027991"/>
<proteinExistence type="predicted"/>
<dbReference type="AlphaFoldDB" id="A0A4W5LP81"/>
<evidence type="ECO:0000313" key="1">
    <source>
        <dbReference type="Ensembl" id="ENSHHUP00000027991.1"/>
    </source>
</evidence>
<reference evidence="1" key="3">
    <citation type="submission" date="2025-09" db="UniProtKB">
        <authorList>
            <consortium name="Ensembl"/>
        </authorList>
    </citation>
    <scope>IDENTIFICATION</scope>
</reference>
<reference evidence="1" key="2">
    <citation type="submission" date="2025-08" db="UniProtKB">
        <authorList>
            <consortium name="Ensembl"/>
        </authorList>
    </citation>
    <scope>IDENTIFICATION</scope>
</reference>
<reference evidence="2" key="1">
    <citation type="submission" date="2018-06" db="EMBL/GenBank/DDBJ databases">
        <title>Genome assembly of Danube salmon.</title>
        <authorList>
            <person name="Macqueen D.J."/>
            <person name="Gundappa M.K."/>
        </authorList>
    </citation>
    <scope>NUCLEOTIDE SEQUENCE [LARGE SCALE GENOMIC DNA]</scope>
</reference>